<evidence type="ECO:0000256" key="3">
    <source>
        <dbReference type="ARBA" id="ARBA00004921"/>
    </source>
</evidence>
<gene>
    <name evidence="7" type="ORF">NMY3_02353</name>
</gene>
<evidence type="ECO:0000313" key="8">
    <source>
        <dbReference type="Proteomes" id="UP000058925"/>
    </source>
</evidence>
<dbReference type="InterPro" id="IPR017850">
    <property type="entry name" value="Alkaline_phosphatase_core_sf"/>
</dbReference>
<protein>
    <submittedName>
        <fullName evidence="7">Cofactor-independent phosphoglycerate mutase</fullName>
    </submittedName>
</protein>
<dbReference type="KEGG" id="taa:NMY3_02353"/>
<dbReference type="AlphaFoldDB" id="A0A654M247"/>
<dbReference type="GO" id="GO:0046872">
    <property type="term" value="F:metal ion binding"/>
    <property type="evidence" value="ECO:0007669"/>
    <property type="project" value="InterPro"/>
</dbReference>
<accession>A0A654M247</accession>
<dbReference type="PANTHER" id="PTHR31209:SF0">
    <property type="entry name" value="METALLOENZYME DOMAIN-CONTAINING PROTEIN"/>
    <property type="match status" value="1"/>
</dbReference>
<comment type="function">
    <text evidence="2">Catalyzes the interconversion of 2-phosphoglycerate and 3-phosphoglycerate.</text>
</comment>
<evidence type="ECO:0000313" key="7">
    <source>
        <dbReference type="EMBL" id="ALI36549.1"/>
    </source>
</evidence>
<proteinExistence type="inferred from homology"/>
<dbReference type="Pfam" id="PF01676">
    <property type="entry name" value="Metalloenzyme"/>
    <property type="match status" value="1"/>
</dbReference>
<keyword evidence="5" id="KW-0324">Glycolysis</keyword>
<dbReference type="InterPro" id="IPR004456">
    <property type="entry name" value="Pglycerate_mutase_ApgM"/>
</dbReference>
<dbReference type="InterPro" id="IPR042253">
    <property type="entry name" value="Pglycerate_mutase_ApgM_sf"/>
</dbReference>
<dbReference type="GO" id="GO:0006096">
    <property type="term" value="P:glycolytic process"/>
    <property type="evidence" value="ECO:0007669"/>
    <property type="project" value="UniProtKB-KW"/>
</dbReference>
<dbReference type="Gene3D" id="3.30.70.2130">
    <property type="entry name" value="Metalloenzyme domain"/>
    <property type="match status" value="1"/>
</dbReference>
<dbReference type="GO" id="GO:0004619">
    <property type="term" value="F:phosphoglycerate mutase activity"/>
    <property type="evidence" value="ECO:0007669"/>
    <property type="project" value="UniProtKB-EC"/>
</dbReference>
<dbReference type="CDD" id="cd16011">
    <property type="entry name" value="iPGM_like"/>
    <property type="match status" value="1"/>
</dbReference>
<comment type="catalytic activity">
    <reaction evidence="1">
        <text>(2R)-2-phosphoglycerate = (2R)-3-phosphoglycerate</text>
        <dbReference type="Rhea" id="RHEA:15901"/>
        <dbReference type="ChEBI" id="CHEBI:58272"/>
        <dbReference type="ChEBI" id="CHEBI:58289"/>
        <dbReference type="EC" id="5.4.2.12"/>
    </reaction>
</comment>
<dbReference type="InterPro" id="IPR006124">
    <property type="entry name" value="Metalloenzyme"/>
</dbReference>
<sequence>MNTLKLNLYWIKFKKLNQSKIIYVLLDGIGDLPHPDLNYLTPLEAAYTPYLDRIARMGVSGQVVSVGDGIAPQSDIAVFNMLGYNFREIEYFGRGVVECIGCGIDFREGDLALRGNFATIDTTNKKILDRRAGRIVTEADSAEICNLIRNNVMIDGVEFSIEPTIGHRVVLRFRKVGTTLGEKVTNTDPAYDKKNGIGIALDTSGGELYVSRSKAEDANSRLSATIINQFSDQVIELLDNCSTNLDRKEKNLLPINCILLRDAGNRYPHLQSINDKYSLNFASLVDMPVEIGISQILGMRSYNAGSPNEYELKANELLKIIRNHDVVYVHIKGPDEFGHDGNAKGKKRNIDEIDKRFFKKISEGISTIAGTEIYFIISGDHSTPCIKKAHTDDPIPIIISGQGIVKDSTTRFTESNSKRGSLGKIYGYQVLDTAVKQLERRKS</sequence>
<dbReference type="Pfam" id="PF10143">
    <property type="entry name" value="PhosphMutase"/>
    <property type="match status" value="1"/>
</dbReference>
<evidence type="ECO:0000256" key="1">
    <source>
        <dbReference type="ARBA" id="ARBA00000370"/>
    </source>
</evidence>
<feature type="domain" description="Metalloenzyme" evidence="6">
    <location>
        <begin position="20"/>
        <end position="429"/>
    </location>
</feature>
<evidence type="ECO:0000259" key="6">
    <source>
        <dbReference type="Pfam" id="PF01676"/>
    </source>
</evidence>
<dbReference type="PANTHER" id="PTHR31209">
    <property type="entry name" value="COFACTOR-INDEPENDENT PHOSPHOGLYCERATE MUTASE"/>
    <property type="match status" value="1"/>
</dbReference>
<name>A0A654M247_9ARCH</name>
<dbReference type="Proteomes" id="UP000058925">
    <property type="component" value="Chromosome"/>
</dbReference>
<evidence type="ECO:0000256" key="2">
    <source>
        <dbReference type="ARBA" id="ARBA00002315"/>
    </source>
</evidence>
<evidence type="ECO:0000256" key="5">
    <source>
        <dbReference type="ARBA" id="ARBA00023152"/>
    </source>
</evidence>
<dbReference type="Gene3D" id="3.40.720.10">
    <property type="entry name" value="Alkaline Phosphatase, subunit A"/>
    <property type="match status" value="2"/>
</dbReference>
<comment type="similarity">
    <text evidence="4">Belongs to the BPG-independent phosphoglycerate mutase family. A-PGAM subfamily.</text>
</comment>
<comment type="pathway">
    <text evidence="3">Carbohydrate degradation.</text>
</comment>
<dbReference type="SUPFAM" id="SSF53649">
    <property type="entry name" value="Alkaline phosphatase-like"/>
    <property type="match status" value="1"/>
</dbReference>
<reference evidence="8" key="1">
    <citation type="submission" date="2015-10" db="EMBL/GenBank/DDBJ databases">
        <title>Niche specialization of a soil ammonia-oxidizing archaeon, Candidatus Nitrosocosmicus oleophilus.</title>
        <authorList>
            <person name="Jung M.-Y."/>
            <person name="Rhee S.-K."/>
        </authorList>
    </citation>
    <scope>NUCLEOTIDE SEQUENCE [LARGE SCALE GENOMIC DNA]</scope>
    <source>
        <strain evidence="8">MY3</strain>
    </source>
</reference>
<dbReference type="NCBIfam" id="TIGR00306">
    <property type="entry name" value="apgM"/>
    <property type="match status" value="1"/>
</dbReference>
<keyword evidence="8" id="KW-1185">Reference proteome</keyword>
<evidence type="ECO:0000256" key="4">
    <source>
        <dbReference type="ARBA" id="ARBA00005524"/>
    </source>
</evidence>
<dbReference type="EMBL" id="CP012850">
    <property type="protein sequence ID" value="ALI36549.1"/>
    <property type="molecule type" value="Genomic_DNA"/>
</dbReference>
<dbReference type="PIRSF" id="PIRSF006392">
    <property type="entry name" value="IPGAM_arch"/>
    <property type="match status" value="1"/>
</dbReference>
<organism evidence="7 8">
    <name type="scientific">Candidatus Nitrosocosmicus oleophilus</name>
    <dbReference type="NCBI Taxonomy" id="1353260"/>
    <lineage>
        <taxon>Archaea</taxon>
        <taxon>Nitrososphaerota</taxon>
        <taxon>Nitrososphaeria</taxon>
        <taxon>Nitrososphaerales</taxon>
        <taxon>Nitrososphaeraceae</taxon>
        <taxon>Candidatus Nitrosocosmicus</taxon>
    </lineage>
</organism>